<dbReference type="EMBL" id="SDMP01000014">
    <property type="protein sequence ID" value="RYR14741.1"/>
    <property type="molecule type" value="Genomic_DNA"/>
</dbReference>
<reference evidence="2 3" key="1">
    <citation type="submission" date="2019-01" db="EMBL/GenBank/DDBJ databases">
        <title>Sequencing of cultivated peanut Arachis hypogaea provides insights into genome evolution and oil improvement.</title>
        <authorList>
            <person name="Chen X."/>
        </authorList>
    </citation>
    <scope>NUCLEOTIDE SEQUENCE [LARGE SCALE GENOMIC DNA]</scope>
    <source>
        <strain evidence="3">cv. Fuhuasheng</strain>
        <tissue evidence="2">Leaves</tissue>
    </source>
</reference>
<keyword evidence="3" id="KW-1185">Reference proteome</keyword>
<dbReference type="AlphaFoldDB" id="A0A444ZKP4"/>
<evidence type="ECO:0000313" key="2">
    <source>
        <dbReference type="EMBL" id="RYR14741.1"/>
    </source>
</evidence>
<evidence type="ECO:0000256" key="1">
    <source>
        <dbReference type="SAM" id="MobiDB-lite"/>
    </source>
</evidence>
<accession>A0A444ZKP4</accession>
<comment type="caution">
    <text evidence="2">The sequence shown here is derived from an EMBL/GenBank/DDBJ whole genome shotgun (WGS) entry which is preliminary data.</text>
</comment>
<dbReference type="Proteomes" id="UP000289738">
    <property type="component" value="Chromosome B04"/>
</dbReference>
<gene>
    <name evidence="2" type="ORF">Ahy_B04g071432</name>
</gene>
<organism evidence="2 3">
    <name type="scientific">Arachis hypogaea</name>
    <name type="common">Peanut</name>
    <dbReference type="NCBI Taxonomy" id="3818"/>
    <lineage>
        <taxon>Eukaryota</taxon>
        <taxon>Viridiplantae</taxon>
        <taxon>Streptophyta</taxon>
        <taxon>Embryophyta</taxon>
        <taxon>Tracheophyta</taxon>
        <taxon>Spermatophyta</taxon>
        <taxon>Magnoliopsida</taxon>
        <taxon>eudicotyledons</taxon>
        <taxon>Gunneridae</taxon>
        <taxon>Pentapetalae</taxon>
        <taxon>rosids</taxon>
        <taxon>fabids</taxon>
        <taxon>Fabales</taxon>
        <taxon>Fabaceae</taxon>
        <taxon>Papilionoideae</taxon>
        <taxon>50 kb inversion clade</taxon>
        <taxon>dalbergioids sensu lato</taxon>
        <taxon>Dalbergieae</taxon>
        <taxon>Pterocarpus clade</taxon>
        <taxon>Arachis</taxon>
    </lineage>
</organism>
<proteinExistence type="predicted"/>
<name>A0A444ZKP4_ARAHY</name>
<feature type="region of interest" description="Disordered" evidence="1">
    <location>
        <begin position="1"/>
        <end position="25"/>
    </location>
</feature>
<protein>
    <submittedName>
        <fullName evidence="2">Uncharacterized protein</fullName>
    </submittedName>
</protein>
<sequence>MVQTGTTVGDGDPHPGQDGGMAPDRAAPQQVWWVEASDMGSDLGLDPDPGTDMDSEVAELMEVDMGQEVVLVVVQTTVTGHQIQYLGTEPTIMAKFIGSYYIVHSMIVKYLLYIYILHV</sequence>
<evidence type="ECO:0000313" key="3">
    <source>
        <dbReference type="Proteomes" id="UP000289738"/>
    </source>
</evidence>